<evidence type="ECO:0000313" key="12">
    <source>
        <dbReference type="Proteomes" id="UP000630353"/>
    </source>
</evidence>
<dbReference type="SUPFAM" id="SSF47384">
    <property type="entry name" value="Homodimeric domain of signal transducing histidine kinase"/>
    <property type="match status" value="1"/>
</dbReference>
<dbReference type="RefSeq" id="WP_189994688.1">
    <property type="nucleotide sequence ID" value="NZ_BMZS01000013.1"/>
</dbReference>
<reference evidence="11" key="1">
    <citation type="journal article" date="2014" name="Int. J. Syst. Evol. Microbiol.">
        <title>Complete genome sequence of Corynebacterium casei LMG S-19264T (=DSM 44701T), isolated from a smear-ripened cheese.</title>
        <authorList>
            <consortium name="US DOE Joint Genome Institute (JGI-PGF)"/>
            <person name="Walter F."/>
            <person name="Albersmeier A."/>
            <person name="Kalinowski J."/>
            <person name="Ruckert C."/>
        </authorList>
    </citation>
    <scope>NUCLEOTIDE SEQUENCE</scope>
    <source>
        <strain evidence="11">KCTC 42651</strain>
    </source>
</reference>
<dbReference type="SUPFAM" id="SSF55785">
    <property type="entry name" value="PYP-like sensor domain (PAS domain)"/>
    <property type="match status" value="2"/>
</dbReference>
<dbReference type="EMBL" id="BMZS01000013">
    <property type="protein sequence ID" value="GHD61580.1"/>
    <property type="molecule type" value="Genomic_DNA"/>
</dbReference>
<evidence type="ECO:0000256" key="3">
    <source>
        <dbReference type="ARBA" id="ARBA00022553"/>
    </source>
</evidence>
<dbReference type="AlphaFoldDB" id="A0A918XX21"/>
<dbReference type="CDD" id="cd00075">
    <property type="entry name" value="HATPase"/>
    <property type="match status" value="1"/>
</dbReference>
<gene>
    <name evidence="11" type="ORF">GCM10017083_49110</name>
</gene>
<dbReference type="CDD" id="cd00130">
    <property type="entry name" value="PAS"/>
    <property type="match status" value="2"/>
</dbReference>
<dbReference type="SMART" id="SM00388">
    <property type="entry name" value="HisKA"/>
    <property type="match status" value="1"/>
</dbReference>
<dbReference type="SUPFAM" id="SSF55874">
    <property type="entry name" value="ATPase domain of HSP90 chaperone/DNA topoisomerase II/histidine kinase"/>
    <property type="match status" value="1"/>
</dbReference>
<name>A0A918XX21_9PROT</name>
<dbReference type="InterPro" id="IPR036097">
    <property type="entry name" value="HisK_dim/P_sf"/>
</dbReference>
<keyword evidence="6" id="KW-0902">Two-component regulatory system</keyword>
<dbReference type="InterPro" id="IPR003594">
    <property type="entry name" value="HATPase_dom"/>
</dbReference>
<dbReference type="Gene3D" id="3.30.450.20">
    <property type="entry name" value="PAS domain"/>
    <property type="match status" value="2"/>
</dbReference>
<reference evidence="11" key="2">
    <citation type="submission" date="2020-09" db="EMBL/GenBank/DDBJ databases">
        <authorList>
            <person name="Sun Q."/>
            <person name="Kim S."/>
        </authorList>
    </citation>
    <scope>NUCLEOTIDE SEQUENCE</scope>
    <source>
        <strain evidence="11">KCTC 42651</strain>
    </source>
</reference>
<dbReference type="PRINTS" id="PR00344">
    <property type="entry name" value="BCTRLSENSOR"/>
</dbReference>
<dbReference type="SMART" id="SM00387">
    <property type="entry name" value="HATPase_c"/>
    <property type="match status" value="1"/>
</dbReference>
<feature type="region of interest" description="Disordered" evidence="7">
    <location>
        <begin position="520"/>
        <end position="541"/>
    </location>
</feature>
<dbReference type="CDD" id="cd00082">
    <property type="entry name" value="HisKA"/>
    <property type="match status" value="1"/>
</dbReference>
<evidence type="ECO:0000256" key="6">
    <source>
        <dbReference type="ARBA" id="ARBA00023012"/>
    </source>
</evidence>
<dbReference type="PROSITE" id="PS50112">
    <property type="entry name" value="PAS"/>
    <property type="match status" value="2"/>
</dbReference>
<evidence type="ECO:0000259" key="10">
    <source>
        <dbReference type="PROSITE" id="PS50113"/>
    </source>
</evidence>
<evidence type="ECO:0000313" key="11">
    <source>
        <dbReference type="EMBL" id="GHD61580.1"/>
    </source>
</evidence>
<feature type="domain" description="Histidine kinase" evidence="8">
    <location>
        <begin position="271"/>
        <end position="494"/>
    </location>
</feature>
<feature type="domain" description="PAC" evidence="10">
    <location>
        <begin position="80"/>
        <end position="130"/>
    </location>
</feature>
<dbReference type="InterPro" id="IPR035965">
    <property type="entry name" value="PAS-like_dom_sf"/>
</dbReference>
<feature type="domain" description="PAS" evidence="9">
    <location>
        <begin position="9"/>
        <end position="55"/>
    </location>
</feature>
<dbReference type="InterPro" id="IPR005467">
    <property type="entry name" value="His_kinase_dom"/>
</dbReference>
<dbReference type="InterPro" id="IPR050736">
    <property type="entry name" value="Sensor_HK_Regulatory"/>
</dbReference>
<evidence type="ECO:0000259" key="9">
    <source>
        <dbReference type="PROSITE" id="PS50112"/>
    </source>
</evidence>
<sequence length="541" mass="58435">MDTSPSHVLFDTLSEAVVAVSDRAEIVFVNRSAEKLFGYARSSLLGRPLDILIPERHRSAHSRHLADFRDSGVTARMKNDRTEVRGQRSDGTEFDGEASICRSELNGTQVFIALIRDVSERKAGESLLAEAEREQRVILDSCADGILVLSAQTGLVVRSNERAAELLGHELRDMIGQPLDSLGLNSRNVGDLPSTPDDHADPILFEEVVTRPDGTALPVEVLASTTRLGFGPAVVCCVRDISQRKAHERDLIEARNAALRANRHKSVFLAGVSHELRTPLNAIIAFAEIIRDQTYGNSPLAHTKYREYANDVAESGVHLVSVINDLIDLSRVEMGMMVLQHETVDLHDIAAQCIRTLRSLIDDKSIDCHARIGEAARWLRADPKAVRQMIINLLSNAIRHTPSGGTIEIAAAVGGDGELLVSVEDSGAGIPSSRLAWVTTPFNSSESGVAAERVGTGLGLAITRSLLELHGGTLSIRSEVDAGTCVTLAFPADRIPQRGAGLGCRRDPASSHRKTFLKLVPAGNRDDGSPAHGKSTGHEHP</sequence>
<evidence type="ECO:0000259" key="8">
    <source>
        <dbReference type="PROSITE" id="PS50109"/>
    </source>
</evidence>
<dbReference type="Pfam" id="PF02518">
    <property type="entry name" value="HATPase_c"/>
    <property type="match status" value="1"/>
</dbReference>
<dbReference type="InterPro" id="IPR000700">
    <property type="entry name" value="PAS-assoc_C"/>
</dbReference>
<dbReference type="PROSITE" id="PS50109">
    <property type="entry name" value="HIS_KIN"/>
    <property type="match status" value="1"/>
</dbReference>
<dbReference type="Pfam" id="PF13426">
    <property type="entry name" value="PAS_9"/>
    <property type="match status" value="2"/>
</dbReference>
<dbReference type="NCBIfam" id="TIGR00229">
    <property type="entry name" value="sensory_box"/>
    <property type="match status" value="2"/>
</dbReference>
<dbReference type="Pfam" id="PF00512">
    <property type="entry name" value="HisKA"/>
    <property type="match status" value="1"/>
</dbReference>
<keyword evidence="5" id="KW-0418">Kinase</keyword>
<dbReference type="InterPro" id="IPR003661">
    <property type="entry name" value="HisK_dim/P_dom"/>
</dbReference>
<protein>
    <recommendedName>
        <fullName evidence="2">histidine kinase</fullName>
        <ecNumber evidence="2">2.7.13.3</ecNumber>
    </recommendedName>
</protein>
<comment type="catalytic activity">
    <reaction evidence="1">
        <text>ATP + protein L-histidine = ADP + protein N-phospho-L-histidine.</text>
        <dbReference type="EC" id="2.7.13.3"/>
    </reaction>
</comment>
<evidence type="ECO:0000256" key="5">
    <source>
        <dbReference type="ARBA" id="ARBA00022777"/>
    </source>
</evidence>
<dbReference type="EC" id="2.7.13.3" evidence="2"/>
<organism evidence="11 12">
    <name type="scientific">Thalassobaculum fulvum</name>
    <dbReference type="NCBI Taxonomy" id="1633335"/>
    <lineage>
        <taxon>Bacteria</taxon>
        <taxon>Pseudomonadati</taxon>
        <taxon>Pseudomonadota</taxon>
        <taxon>Alphaproteobacteria</taxon>
        <taxon>Rhodospirillales</taxon>
        <taxon>Thalassobaculaceae</taxon>
        <taxon>Thalassobaculum</taxon>
    </lineage>
</organism>
<keyword evidence="12" id="KW-1185">Reference proteome</keyword>
<dbReference type="Proteomes" id="UP000630353">
    <property type="component" value="Unassembled WGS sequence"/>
</dbReference>
<dbReference type="InterPro" id="IPR000014">
    <property type="entry name" value="PAS"/>
</dbReference>
<dbReference type="PANTHER" id="PTHR43711">
    <property type="entry name" value="TWO-COMPONENT HISTIDINE KINASE"/>
    <property type="match status" value="1"/>
</dbReference>
<evidence type="ECO:0000256" key="1">
    <source>
        <dbReference type="ARBA" id="ARBA00000085"/>
    </source>
</evidence>
<dbReference type="InterPro" id="IPR004358">
    <property type="entry name" value="Sig_transdc_His_kin-like_C"/>
</dbReference>
<keyword evidence="4" id="KW-0808">Transferase</keyword>
<dbReference type="Gene3D" id="1.10.287.130">
    <property type="match status" value="1"/>
</dbReference>
<keyword evidence="3" id="KW-0597">Phosphoprotein</keyword>
<comment type="caution">
    <text evidence="11">The sequence shown here is derived from an EMBL/GenBank/DDBJ whole genome shotgun (WGS) entry which is preliminary data.</text>
</comment>
<dbReference type="Gene3D" id="3.30.565.10">
    <property type="entry name" value="Histidine kinase-like ATPase, C-terminal domain"/>
    <property type="match status" value="1"/>
</dbReference>
<accession>A0A918XX21</accession>
<feature type="domain" description="PAS" evidence="9">
    <location>
        <begin position="131"/>
        <end position="177"/>
    </location>
</feature>
<evidence type="ECO:0000256" key="4">
    <source>
        <dbReference type="ARBA" id="ARBA00022679"/>
    </source>
</evidence>
<evidence type="ECO:0000256" key="7">
    <source>
        <dbReference type="SAM" id="MobiDB-lite"/>
    </source>
</evidence>
<dbReference type="InterPro" id="IPR036890">
    <property type="entry name" value="HATPase_C_sf"/>
</dbReference>
<dbReference type="GO" id="GO:0000155">
    <property type="term" value="F:phosphorelay sensor kinase activity"/>
    <property type="evidence" value="ECO:0007669"/>
    <property type="project" value="InterPro"/>
</dbReference>
<evidence type="ECO:0000256" key="2">
    <source>
        <dbReference type="ARBA" id="ARBA00012438"/>
    </source>
</evidence>
<proteinExistence type="predicted"/>
<dbReference type="SMART" id="SM00091">
    <property type="entry name" value="PAS"/>
    <property type="match status" value="2"/>
</dbReference>
<dbReference type="PANTHER" id="PTHR43711:SF26">
    <property type="entry name" value="SENSOR HISTIDINE KINASE RCSC"/>
    <property type="match status" value="1"/>
</dbReference>
<dbReference type="PROSITE" id="PS50113">
    <property type="entry name" value="PAC"/>
    <property type="match status" value="1"/>
</dbReference>